<dbReference type="PANTHER" id="PTHR14187:SF5">
    <property type="entry name" value="HEAT SHOCK 70 KDA PROTEIN 12A"/>
    <property type="match status" value="1"/>
</dbReference>
<sequence>MTNEFSNSENLFPAYNQHEVVEKLETGFKKLNDKFINLLEENQRIKQHNKNLQEENQDILRINLELNEKNQEISRNNLESNKKYQEISQIQRLEVISQNLEKNLKILEVDEIDINTINVFKENNKQTNCNINKNPTTALNYSKGLDDIRIVVGLDFGAITDYLREFGMFIKEKICHLDGFDYFEDVLLVLTIPAEYSGMDKVIMRQCVYNADLIKDRDSEKLQFTTESKATALNCVKNYFKCEIGETFMFVDCGKYTTNLTTLPALPEVAVVRGAVIYGLSTILYGTEFDGLKLVISSRLLKFTYEIQYNWKSSDDFTHDGKNCKFKTLVKRDTEITPDQTFSFNFKPGSKQISESFAIYYTQKYNIGYCDEPGVKRLGILNIDLSDVRTT</sequence>
<proteinExistence type="predicted"/>
<evidence type="ECO:0000313" key="2">
    <source>
        <dbReference type="EMBL" id="CAB5378432.1"/>
    </source>
</evidence>
<dbReference type="Proteomes" id="UP000684084">
    <property type="component" value="Unassembled WGS sequence"/>
</dbReference>
<comment type="caution">
    <text evidence="2">The sequence shown here is derived from an EMBL/GenBank/DDBJ whole genome shotgun (WGS) entry which is preliminary data.</text>
</comment>
<protein>
    <submittedName>
        <fullName evidence="2">Uncharacterized protein</fullName>
    </submittedName>
</protein>
<evidence type="ECO:0000256" key="1">
    <source>
        <dbReference type="SAM" id="Coils"/>
    </source>
</evidence>
<gene>
    <name evidence="2" type="ORF">CHRIB12_LOCUS16184</name>
</gene>
<keyword evidence="1" id="KW-0175">Coiled coil</keyword>
<dbReference type="OrthoDB" id="2395837at2759"/>
<dbReference type="VEuPathDB" id="FungiDB:RhiirFUN_017824"/>
<dbReference type="PANTHER" id="PTHR14187">
    <property type="entry name" value="ALPHA KINASE/ELONGATION FACTOR 2 KINASE"/>
    <property type="match status" value="1"/>
</dbReference>
<dbReference type="EMBL" id="CAGKOT010000039">
    <property type="protein sequence ID" value="CAB5378432.1"/>
    <property type="molecule type" value="Genomic_DNA"/>
</dbReference>
<evidence type="ECO:0000313" key="3">
    <source>
        <dbReference type="Proteomes" id="UP000684084"/>
    </source>
</evidence>
<organism evidence="2 3">
    <name type="scientific">Rhizophagus irregularis</name>
    <dbReference type="NCBI Taxonomy" id="588596"/>
    <lineage>
        <taxon>Eukaryota</taxon>
        <taxon>Fungi</taxon>
        <taxon>Fungi incertae sedis</taxon>
        <taxon>Mucoromycota</taxon>
        <taxon>Glomeromycotina</taxon>
        <taxon>Glomeromycetes</taxon>
        <taxon>Glomerales</taxon>
        <taxon>Glomeraceae</taxon>
        <taxon>Rhizophagus</taxon>
    </lineage>
</organism>
<feature type="coiled-coil region" evidence="1">
    <location>
        <begin position="21"/>
        <end position="110"/>
    </location>
</feature>
<name>A0A916EBS2_9GLOM</name>
<reference evidence="2" key="1">
    <citation type="submission" date="2020-05" db="EMBL/GenBank/DDBJ databases">
        <authorList>
            <person name="Rincon C."/>
            <person name="Sanders R I."/>
            <person name="Robbins C."/>
            <person name="Chaturvedi A."/>
        </authorList>
    </citation>
    <scope>NUCLEOTIDE SEQUENCE</scope>
    <source>
        <strain evidence="2">CHB12</strain>
    </source>
</reference>
<dbReference type="AlphaFoldDB" id="A0A916EBS2"/>
<accession>A0A916EBS2</accession>